<dbReference type="Proteomes" id="UP001207930">
    <property type="component" value="Unassembled WGS sequence"/>
</dbReference>
<keyword evidence="2" id="KW-1185">Reference proteome</keyword>
<proteinExistence type="predicted"/>
<dbReference type="EMBL" id="JAPDDS010000021">
    <property type="protein sequence ID" value="MCW1887718.1"/>
    <property type="molecule type" value="Genomic_DNA"/>
</dbReference>
<reference evidence="1 2" key="1">
    <citation type="submission" date="2022-10" db="EMBL/GenBank/DDBJ databases">
        <title>Luteolibacter flavescens strain MCCC 1K03193, whole genome shotgun sequencing project.</title>
        <authorList>
            <person name="Zhao G."/>
            <person name="Shen L."/>
        </authorList>
    </citation>
    <scope>NUCLEOTIDE SEQUENCE [LARGE SCALE GENOMIC DNA]</scope>
    <source>
        <strain evidence="1 2">MCCC 1K03193</strain>
    </source>
</reference>
<protein>
    <submittedName>
        <fullName evidence="1">Uncharacterized protein</fullName>
    </submittedName>
</protein>
<accession>A0ABT3FVV4</accession>
<evidence type="ECO:0000313" key="1">
    <source>
        <dbReference type="EMBL" id="MCW1887718.1"/>
    </source>
</evidence>
<evidence type="ECO:0000313" key="2">
    <source>
        <dbReference type="Proteomes" id="UP001207930"/>
    </source>
</evidence>
<name>A0ABT3FVV4_9BACT</name>
<comment type="caution">
    <text evidence="1">The sequence shown here is derived from an EMBL/GenBank/DDBJ whole genome shotgun (WGS) entry which is preliminary data.</text>
</comment>
<gene>
    <name evidence="1" type="ORF">OKA04_23475</name>
</gene>
<organism evidence="1 2">
    <name type="scientific">Luteolibacter flavescens</name>
    <dbReference type="NCBI Taxonomy" id="1859460"/>
    <lineage>
        <taxon>Bacteria</taxon>
        <taxon>Pseudomonadati</taxon>
        <taxon>Verrucomicrobiota</taxon>
        <taxon>Verrucomicrobiia</taxon>
        <taxon>Verrucomicrobiales</taxon>
        <taxon>Verrucomicrobiaceae</taxon>
        <taxon>Luteolibacter</taxon>
    </lineage>
</organism>
<dbReference type="RefSeq" id="WP_264503675.1">
    <property type="nucleotide sequence ID" value="NZ_JAPDDS010000021.1"/>
</dbReference>
<sequence length="244" mass="24573">MVPDPPVSIDLGAGGSGPWPAFTLAGVTGTHAAALNVAYTLAPYNGSAWRYAGAGTAEVIQTSPGNWAIRTSATNRFTGAGLWPWDVATWTAAGGGAGTPALTRTQAAPVDLDLAGASTTTFAVMETNLSGTNDDLSFTSKLPGRLGNDVRVRYQHPNLSNQSTAVQVEGRDITVLLATDGSAVITSTATQVKAAIDGHAEASKLVTVANKAGNTGAGLVQTMAFTALAGGTGGLPLPPETIAL</sequence>